<evidence type="ECO:0000256" key="3">
    <source>
        <dbReference type="ARBA" id="ARBA00022448"/>
    </source>
</evidence>
<comment type="caution">
    <text evidence="10">The sequence shown here is derived from an EMBL/GenBank/DDBJ whole genome shotgun (WGS) entry which is preliminary data.</text>
</comment>
<keyword evidence="10" id="KW-0969">Cilium</keyword>
<keyword evidence="5" id="KW-0653">Protein transport</keyword>
<dbReference type="RefSeq" id="WP_110843628.1">
    <property type="nucleotide sequence ID" value="NZ_QJVJ01000019.1"/>
</dbReference>
<sequence length="282" mass="31761">MSNVIKATHYIPIDDKKLIQVALPEHLLDPAPIDAGSESGEPADESIGEVEAALVEAKEQIIRDAESFAETVVAQASEEAERMRAQARDDIEEWWRQRRAEDERLTSEAREQGKQAGYAQGLEEAEAHVRRQYEQMLAEAQAIIESAVQIKHRMIQESEPFLIELSCSIAEKIIARQLTLDPQWSIELIKKVLQRRREQGIITLCVSPDQFSFVQDAREELMLAVDSQAELQIIPDPTVRDHGCVIRSSFGSIDARIDTQLDEIKKGLQQVALRNEGAPDDE</sequence>
<comment type="function">
    <text evidence="1">Needed for flagellar regrowth and assembly.</text>
</comment>
<dbReference type="InterPro" id="IPR022524">
    <property type="entry name" value="FliH_Bacilli"/>
</dbReference>
<protein>
    <recommendedName>
        <fullName evidence="7">Flagellar assembly protein FliH</fullName>
    </recommendedName>
</protein>
<evidence type="ECO:0000256" key="6">
    <source>
        <dbReference type="ARBA" id="ARBA00023225"/>
    </source>
</evidence>
<feature type="region of interest" description="Disordered" evidence="8">
    <location>
        <begin position="102"/>
        <end position="121"/>
    </location>
</feature>
<dbReference type="GO" id="GO:0005829">
    <property type="term" value="C:cytosol"/>
    <property type="evidence" value="ECO:0007669"/>
    <property type="project" value="TreeGrafter"/>
</dbReference>
<dbReference type="GO" id="GO:0044781">
    <property type="term" value="P:bacterial-type flagellum organization"/>
    <property type="evidence" value="ECO:0007669"/>
    <property type="project" value="UniProtKB-KW"/>
</dbReference>
<dbReference type="Pfam" id="PF02108">
    <property type="entry name" value="FliH"/>
    <property type="match status" value="1"/>
</dbReference>
<evidence type="ECO:0000256" key="7">
    <source>
        <dbReference type="NCBIfam" id="TIGR03825"/>
    </source>
</evidence>
<dbReference type="Proteomes" id="UP000247476">
    <property type="component" value="Unassembled WGS sequence"/>
</dbReference>
<keyword evidence="10" id="KW-0282">Flagellum</keyword>
<keyword evidence="4" id="KW-1005">Bacterial flagellum biogenesis</keyword>
<dbReference type="InterPro" id="IPR051472">
    <property type="entry name" value="T3SS_Stator/FliH"/>
</dbReference>
<evidence type="ECO:0000259" key="9">
    <source>
        <dbReference type="Pfam" id="PF02108"/>
    </source>
</evidence>
<dbReference type="PANTHER" id="PTHR34982:SF1">
    <property type="entry name" value="FLAGELLAR ASSEMBLY PROTEIN FLIH"/>
    <property type="match status" value="1"/>
</dbReference>
<organism evidence="10 11">
    <name type="scientific">Paenibacillus flagellatus</name>
    <dbReference type="NCBI Taxonomy" id="2211139"/>
    <lineage>
        <taxon>Bacteria</taxon>
        <taxon>Bacillati</taxon>
        <taxon>Bacillota</taxon>
        <taxon>Bacilli</taxon>
        <taxon>Bacillales</taxon>
        <taxon>Paenibacillaceae</taxon>
        <taxon>Paenibacillus</taxon>
    </lineage>
</organism>
<accession>A0A2V5KJ47</accession>
<gene>
    <name evidence="10" type="primary">fliH</name>
    <name evidence="10" type="ORF">DLM86_29420</name>
</gene>
<evidence type="ECO:0000256" key="4">
    <source>
        <dbReference type="ARBA" id="ARBA00022795"/>
    </source>
</evidence>
<dbReference type="AlphaFoldDB" id="A0A2V5KJ47"/>
<reference evidence="10 11" key="1">
    <citation type="submission" date="2018-05" db="EMBL/GenBank/DDBJ databases">
        <title>Paenibacillus flagellatus sp. nov., isolated from selenium mineral soil.</title>
        <authorList>
            <person name="Dai X."/>
        </authorList>
    </citation>
    <scope>NUCLEOTIDE SEQUENCE [LARGE SCALE GENOMIC DNA]</scope>
    <source>
        <strain evidence="10 11">DXL2</strain>
    </source>
</reference>
<evidence type="ECO:0000313" key="11">
    <source>
        <dbReference type="Proteomes" id="UP000247476"/>
    </source>
</evidence>
<dbReference type="EMBL" id="QJVJ01000019">
    <property type="protein sequence ID" value="PYI50367.1"/>
    <property type="molecule type" value="Genomic_DNA"/>
</dbReference>
<keyword evidence="10" id="KW-0966">Cell projection</keyword>
<name>A0A2V5KJ47_9BACL</name>
<feature type="compositionally biased region" description="Basic and acidic residues" evidence="8">
    <location>
        <begin position="102"/>
        <end position="113"/>
    </location>
</feature>
<evidence type="ECO:0000256" key="2">
    <source>
        <dbReference type="ARBA" id="ARBA00006602"/>
    </source>
</evidence>
<evidence type="ECO:0000256" key="5">
    <source>
        <dbReference type="ARBA" id="ARBA00022927"/>
    </source>
</evidence>
<comment type="similarity">
    <text evidence="2">Belongs to the FliH family.</text>
</comment>
<evidence type="ECO:0000256" key="1">
    <source>
        <dbReference type="ARBA" id="ARBA00003041"/>
    </source>
</evidence>
<keyword evidence="6" id="KW-1006">Bacterial flagellum protein export</keyword>
<proteinExistence type="inferred from homology"/>
<dbReference type="OrthoDB" id="19020at2"/>
<dbReference type="GO" id="GO:0015031">
    <property type="term" value="P:protein transport"/>
    <property type="evidence" value="ECO:0007669"/>
    <property type="project" value="UniProtKB-KW"/>
</dbReference>
<keyword evidence="11" id="KW-1185">Reference proteome</keyword>
<dbReference type="PANTHER" id="PTHR34982">
    <property type="entry name" value="YOP PROTEINS TRANSLOCATION PROTEIN L"/>
    <property type="match status" value="1"/>
</dbReference>
<evidence type="ECO:0000313" key="10">
    <source>
        <dbReference type="EMBL" id="PYI50367.1"/>
    </source>
</evidence>
<keyword evidence="3" id="KW-0813">Transport</keyword>
<dbReference type="NCBIfam" id="TIGR03825">
    <property type="entry name" value="FliH_bacil"/>
    <property type="match status" value="1"/>
</dbReference>
<feature type="domain" description="Flagellar assembly protein FliH/Type III secretion system HrpE" evidence="9">
    <location>
        <begin position="137"/>
        <end position="263"/>
    </location>
</feature>
<evidence type="ECO:0000256" key="8">
    <source>
        <dbReference type="SAM" id="MobiDB-lite"/>
    </source>
</evidence>
<dbReference type="InterPro" id="IPR018035">
    <property type="entry name" value="Flagellar_FliH/T3SS_HrpE"/>
</dbReference>